<dbReference type="EMBL" id="BAAAIE010000015">
    <property type="protein sequence ID" value="GAA0977421.1"/>
    <property type="molecule type" value="Genomic_DNA"/>
</dbReference>
<comment type="caution">
    <text evidence="2">The sequence shown here is derived from an EMBL/GenBank/DDBJ whole genome shotgun (WGS) entry which is preliminary data.</text>
</comment>
<reference evidence="2 3" key="1">
    <citation type="journal article" date="2019" name="Int. J. Syst. Evol. Microbiol.">
        <title>The Global Catalogue of Microorganisms (GCM) 10K type strain sequencing project: providing services to taxonomists for standard genome sequencing and annotation.</title>
        <authorList>
            <consortium name="The Broad Institute Genomics Platform"/>
            <consortium name="The Broad Institute Genome Sequencing Center for Infectious Disease"/>
            <person name="Wu L."/>
            <person name="Ma J."/>
        </authorList>
    </citation>
    <scope>NUCLEOTIDE SEQUENCE [LARGE SCALE GENOMIC DNA]</scope>
    <source>
        <strain evidence="2 3">JCM 11445</strain>
    </source>
</reference>
<proteinExistence type="predicted"/>
<sequence>MSAAAAVDTYETRTPDAESWRGVPFRHPRDLVTAQADGGKHDGDQMFPEAPREPTPQEATAREPLTAPTAG</sequence>
<evidence type="ECO:0000313" key="2">
    <source>
        <dbReference type="EMBL" id="GAA0977421.1"/>
    </source>
</evidence>
<gene>
    <name evidence="2" type="ORF">GCM10009576_029580</name>
</gene>
<feature type="compositionally biased region" description="Basic and acidic residues" evidence="1">
    <location>
        <begin position="10"/>
        <end position="19"/>
    </location>
</feature>
<accession>A0ABN1S7S3</accession>
<dbReference type="Proteomes" id="UP001500033">
    <property type="component" value="Unassembled WGS sequence"/>
</dbReference>
<name>A0ABN1S7S3_9ACTN</name>
<keyword evidence="3" id="KW-1185">Reference proteome</keyword>
<evidence type="ECO:0000256" key="1">
    <source>
        <dbReference type="SAM" id="MobiDB-lite"/>
    </source>
</evidence>
<organism evidence="2 3">
    <name type="scientific">Streptomyces rhizosphaericus</name>
    <dbReference type="NCBI Taxonomy" id="114699"/>
    <lineage>
        <taxon>Bacteria</taxon>
        <taxon>Bacillati</taxon>
        <taxon>Actinomycetota</taxon>
        <taxon>Actinomycetes</taxon>
        <taxon>Kitasatosporales</taxon>
        <taxon>Streptomycetaceae</taxon>
        <taxon>Streptomyces</taxon>
        <taxon>Streptomyces violaceusniger group</taxon>
    </lineage>
</organism>
<evidence type="ECO:0000313" key="3">
    <source>
        <dbReference type="Proteomes" id="UP001500033"/>
    </source>
</evidence>
<feature type="region of interest" description="Disordered" evidence="1">
    <location>
        <begin position="1"/>
        <end position="71"/>
    </location>
</feature>
<protein>
    <submittedName>
        <fullName evidence="2">Uncharacterized protein</fullName>
    </submittedName>
</protein>